<dbReference type="HOGENOM" id="CLU_442915_0_0_1"/>
<organism evidence="2 3">
    <name type="scientific">Tulasnella calospora MUT 4182</name>
    <dbReference type="NCBI Taxonomy" id="1051891"/>
    <lineage>
        <taxon>Eukaryota</taxon>
        <taxon>Fungi</taxon>
        <taxon>Dikarya</taxon>
        <taxon>Basidiomycota</taxon>
        <taxon>Agaricomycotina</taxon>
        <taxon>Agaricomycetes</taxon>
        <taxon>Cantharellales</taxon>
        <taxon>Tulasnellaceae</taxon>
        <taxon>Tulasnella</taxon>
    </lineage>
</organism>
<name>A0A0C3KKQ9_9AGAM</name>
<proteinExistence type="predicted"/>
<reference evidence="3" key="2">
    <citation type="submission" date="2015-01" db="EMBL/GenBank/DDBJ databases">
        <title>Evolutionary Origins and Diversification of the Mycorrhizal Mutualists.</title>
        <authorList>
            <consortium name="DOE Joint Genome Institute"/>
            <consortium name="Mycorrhizal Genomics Consortium"/>
            <person name="Kohler A."/>
            <person name="Kuo A."/>
            <person name="Nagy L.G."/>
            <person name="Floudas D."/>
            <person name="Copeland A."/>
            <person name="Barry K.W."/>
            <person name="Cichocki N."/>
            <person name="Veneault-Fourrey C."/>
            <person name="LaButti K."/>
            <person name="Lindquist E.A."/>
            <person name="Lipzen A."/>
            <person name="Lundell T."/>
            <person name="Morin E."/>
            <person name="Murat C."/>
            <person name="Riley R."/>
            <person name="Ohm R."/>
            <person name="Sun H."/>
            <person name="Tunlid A."/>
            <person name="Henrissat B."/>
            <person name="Grigoriev I.V."/>
            <person name="Hibbett D.S."/>
            <person name="Martin F."/>
        </authorList>
    </citation>
    <scope>NUCLEOTIDE SEQUENCE [LARGE SCALE GENOMIC DNA]</scope>
    <source>
        <strain evidence="3">MUT 4182</strain>
    </source>
</reference>
<feature type="compositionally biased region" description="Polar residues" evidence="1">
    <location>
        <begin position="18"/>
        <end position="38"/>
    </location>
</feature>
<feature type="compositionally biased region" description="Polar residues" evidence="1">
    <location>
        <begin position="467"/>
        <end position="477"/>
    </location>
</feature>
<feature type="region of interest" description="Disordered" evidence="1">
    <location>
        <begin position="154"/>
        <end position="187"/>
    </location>
</feature>
<dbReference type="OrthoDB" id="1667110at2759"/>
<feature type="region of interest" description="Disordered" evidence="1">
    <location>
        <begin position="229"/>
        <end position="249"/>
    </location>
</feature>
<feature type="region of interest" description="Disordered" evidence="1">
    <location>
        <begin position="90"/>
        <end position="116"/>
    </location>
</feature>
<dbReference type="AlphaFoldDB" id="A0A0C3KKQ9"/>
<feature type="compositionally biased region" description="Basic and acidic residues" evidence="1">
    <location>
        <begin position="391"/>
        <end position="401"/>
    </location>
</feature>
<gene>
    <name evidence="2" type="ORF">M407DRAFT_217268</name>
</gene>
<dbReference type="Proteomes" id="UP000054248">
    <property type="component" value="Unassembled WGS sequence"/>
</dbReference>
<evidence type="ECO:0000313" key="2">
    <source>
        <dbReference type="EMBL" id="KIO21993.1"/>
    </source>
</evidence>
<feature type="region of interest" description="Disordered" evidence="1">
    <location>
        <begin position="16"/>
        <end position="70"/>
    </location>
</feature>
<dbReference type="EMBL" id="KN823121">
    <property type="protein sequence ID" value="KIO21993.1"/>
    <property type="molecule type" value="Genomic_DNA"/>
</dbReference>
<evidence type="ECO:0000313" key="3">
    <source>
        <dbReference type="Proteomes" id="UP000054248"/>
    </source>
</evidence>
<feature type="compositionally biased region" description="Polar residues" evidence="1">
    <location>
        <begin position="237"/>
        <end position="249"/>
    </location>
</feature>
<keyword evidence="3" id="KW-1185">Reference proteome</keyword>
<protein>
    <submittedName>
        <fullName evidence="2">Uncharacterized protein</fullName>
    </submittedName>
</protein>
<feature type="compositionally biased region" description="Low complexity" evidence="1">
    <location>
        <begin position="95"/>
        <end position="108"/>
    </location>
</feature>
<sequence length="617" mass="65444">MNQLEVLADIASRGLLVGSSTPSGLDNSLPSTQQTSAPTRALSDEGSTNKESPRSTSDSSSETSLCDERSTAVALNKAVDMEVGVLNTILPNASPPSSETSGIGISTSPPLFDAQNVPHTPEVLAREELDILQTFVPSSDSSIVAAGSLEVPVPTADRIGPITPKDSPCGTVEQPQYPPATRVLPSGLPAMTLGEATVPTERADVTTSSVPSPHVAENAAWSAERASTRLACKAASQPHTSSDSPQTPHATADIEMQASTTSQTAADVSSITDGLAGHSFDEPSKLAGVKVRLHLPSTPATPDRLQKPLNLASPKGAKPYVEILKFNVTAPTPVKRDHVFPTPESPTAGGSSMNADPAHFEDANIGDVVMGDPETSGRSLRKRTQSVLLRDFVRNPSDSESRSPSPRPPPSKKKRKESNDPGSTHSDSSVRLPKKRSKKVATAASAPFPSTHAQEPSLGGDPGPTVPVSQASLTSTRRPAAKGSLSTSSGPFIQKDRCIKFHTTIPRCHACIRKKTGELCRYIDLRQFPGGTPQAPTGQPIWIDDPREPPQVSYPSSWNVIPTPQQTKRVLKVVADALLPYLAKELSHTRLPEIIRRNRELECRASCGMLKTISSIK</sequence>
<feature type="compositionally biased region" description="Low complexity" evidence="1">
    <location>
        <begin position="54"/>
        <end position="64"/>
    </location>
</feature>
<feature type="region of interest" description="Disordered" evidence="1">
    <location>
        <begin position="333"/>
        <end position="489"/>
    </location>
</feature>
<evidence type="ECO:0000256" key="1">
    <source>
        <dbReference type="SAM" id="MobiDB-lite"/>
    </source>
</evidence>
<reference evidence="2 3" key="1">
    <citation type="submission" date="2014-04" db="EMBL/GenBank/DDBJ databases">
        <authorList>
            <consortium name="DOE Joint Genome Institute"/>
            <person name="Kuo A."/>
            <person name="Girlanda M."/>
            <person name="Perotto S."/>
            <person name="Kohler A."/>
            <person name="Nagy L.G."/>
            <person name="Floudas D."/>
            <person name="Copeland A."/>
            <person name="Barry K.W."/>
            <person name="Cichocki N."/>
            <person name="Veneault-Fourrey C."/>
            <person name="LaButti K."/>
            <person name="Lindquist E.A."/>
            <person name="Lipzen A."/>
            <person name="Lundell T."/>
            <person name="Morin E."/>
            <person name="Murat C."/>
            <person name="Sun H."/>
            <person name="Tunlid A."/>
            <person name="Henrissat B."/>
            <person name="Grigoriev I.V."/>
            <person name="Hibbett D.S."/>
            <person name="Martin F."/>
            <person name="Nordberg H.P."/>
            <person name="Cantor M.N."/>
            <person name="Hua S.X."/>
        </authorList>
    </citation>
    <scope>NUCLEOTIDE SEQUENCE [LARGE SCALE GENOMIC DNA]</scope>
    <source>
        <strain evidence="2 3">MUT 4182</strain>
    </source>
</reference>
<feature type="compositionally biased region" description="Polar residues" evidence="1">
    <location>
        <begin position="420"/>
        <end position="429"/>
    </location>
</feature>
<accession>A0A0C3KKQ9</accession>